<dbReference type="EC" id="2.3.1.225" evidence="10"/>
<dbReference type="Proteomes" id="UP001378960">
    <property type="component" value="Unassembled WGS sequence"/>
</dbReference>
<feature type="transmembrane region" description="Helical" evidence="10">
    <location>
        <begin position="34"/>
        <end position="57"/>
    </location>
</feature>
<keyword evidence="5 10" id="KW-0472">Membrane</keyword>
<dbReference type="AlphaFoldDB" id="A0AAV5R2X0"/>
<name>A0AAV5R2X0_PICKL</name>
<dbReference type="InterPro" id="IPR001594">
    <property type="entry name" value="Palmitoyltrfase_DHHC"/>
</dbReference>
<gene>
    <name evidence="12" type="ORF">DAPK24_019120</name>
</gene>
<sequence>MWSTAVPGTFVTVLLIWTWSVVAGDLTIFLAEKSGIVGGIFIIISTFLVILTIICYWRVILIGPGSPLDFPELIPNDIDSLIPPPISLQWVTIKSDGNARFCNKCKVWKPDRCHHCSGCDKCILRMDHHCPWFGTCIGYKNHRFFFQFLIYSTIYSILVGILSSWYVWKQLENGMISINVMFVAILGFVFGLSLLGFTGFTIYNLLTNRTTIEQYERQRYRHRRFDNPFDLGWKNNWHSVMKFGLLTWLPIGLQNDINGGILFDNDRGQDLIARLSGEFSRV</sequence>
<evidence type="ECO:0000256" key="5">
    <source>
        <dbReference type="ARBA" id="ARBA00023136"/>
    </source>
</evidence>
<comment type="catalytic activity">
    <reaction evidence="9 10">
        <text>L-cysteinyl-[protein] + hexadecanoyl-CoA = S-hexadecanoyl-L-cysteinyl-[protein] + CoA</text>
        <dbReference type="Rhea" id="RHEA:36683"/>
        <dbReference type="Rhea" id="RHEA-COMP:10131"/>
        <dbReference type="Rhea" id="RHEA-COMP:11032"/>
        <dbReference type="ChEBI" id="CHEBI:29950"/>
        <dbReference type="ChEBI" id="CHEBI:57287"/>
        <dbReference type="ChEBI" id="CHEBI:57379"/>
        <dbReference type="ChEBI" id="CHEBI:74151"/>
        <dbReference type="EC" id="2.3.1.225"/>
    </reaction>
</comment>
<organism evidence="12 13">
    <name type="scientific">Pichia kluyveri</name>
    <name type="common">Yeast</name>
    <dbReference type="NCBI Taxonomy" id="36015"/>
    <lineage>
        <taxon>Eukaryota</taxon>
        <taxon>Fungi</taxon>
        <taxon>Dikarya</taxon>
        <taxon>Ascomycota</taxon>
        <taxon>Saccharomycotina</taxon>
        <taxon>Pichiomycetes</taxon>
        <taxon>Pichiales</taxon>
        <taxon>Pichiaceae</taxon>
        <taxon>Pichia</taxon>
    </lineage>
</organism>
<evidence type="ECO:0000256" key="1">
    <source>
        <dbReference type="ARBA" id="ARBA00004141"/>
    </source>
</evidence>
<evidence type="ECO:0000256" key="9">
    <source>
        <dbReference type="ARBA" id="ARBA00048048"/>
    </source>
</evidence>
<keyword evidence="6" id="KW-0564">Palmitate</keyword>
<accession>A0AAV5R2X0</accession>
<evidence type="ECO:0000256" key="8">
    <source>
        <dbReference type="ARBA" id="ARBA00023315"/>
    </source>
</evidence>
<dbReference type="EMBL" id="BTGB01000002">
    <property type="protein sequence ID" value="GMM45337.1"/>
    <property type="molecule type" value="Genomic_DNA"/>
</dbReference>
<dbReference type="PROSITE" id="PS50216">
    <property type="entry name" value="DHHC"/>
    <property type="match status" value="1"/>
</dbReference>
<feature type="domain" description="Palmitoyltransferase DHHC" evidence="11">
    <location>
        <begin position="98"/>
        <end position="217"/>
    </location>
</feature>
<evidence type="ECO:0000256" key="3">
    <source>
        <dbReference type="ARBA" id="ARBA00022692"/>
    </source>
</evidence>
<evidence type="ECO:0000256" key="4">
    <source>
        <dbReference type="ARBA" id="ARBA00022989"/>
    </source>
</evidence>
<reference evidence="12 13" key="1">
    <citation type="journal article" date="2023" name="Elife">
        <title>Identification of key yeast species and microbe-microbe interactions impacting larval growth of Drosophila in the wild.</title>
        <authorList>
            <person name="Mure A."/>
            <person name="Sugiura Y."/>
            <person name="Maeda R."/>
            <person name="Honda K."/>
            <person name="Sakurai N."/>
            <person name="Takahashi Y."/>
            <person name="Watada M."/>
            <person name="Katoh T."/>
            <person name="Gotoh A."/>
            <person name="Gotoh Y."/>
            <person name="Taniguchi I."/>
            <person name="Nakamura K."/>
            <person name="Hayashi T."/>
            <person name="Katayama T."/>
            <person name="Uemura T."/>
            <person name="Hattori Y."/>
        </authorList>
    </citation>
    <scope>NUCLEOTIDE SEQUENCE [LARGE SCALE GENOMIC DNA]</scope>
    <source>
        <strain evidence="12 13">PK-24</strain>
    </source>
</reference>
<dbReference type="GO" id="GO:0019706">
    <property type="term" value="F:protein-cysteine S-palmitoyltransferase activity"/>
    <property type="evidence" value="ECO:0007669"/>
    <property type="project" value="UniProtKB-EC"/>
</dbReference>
<keyword evidence="2 10" id="KW-0808">Transferase</keyword>
<keyword evidence="3 10" id="KW-0812">Transmembrane</keyword>
<evidence type="ECO:0000256" key="10">
    <source>
        <dbReference type="RuleBase" id="RU079119"/>
    </source>
</evidence>
<dbReference type="GO" id="GO:0016020">
    <property type="term" value="C:membrane"/>
    <property type="evidence" value="ECO:0007669"/>
    <property type="project" value="UniProtKB-SubCell"/>
</dbReference>
<feature type="transmembrane region" description="Helical" evidence="10">
    <location>
        <begin position="148"/>
        <end position="168"/>
    </location>
</feature>
<evidence type="ECO:0000256" key="7">
    <source>
        <dbReference type="ARBA" id="ARBA00023288"/>
    </source>
</evidence>
<comment type="caution">
    <text evidence="12">The sequence shown here is derived from an EMBL/GenBank/DDBJ whole genome shotgun (WGS) entry which is preliminary data.</text>
</comment>
<keyword evidence="13" id="KW-1185">Reference proteome</keyword>
<proteinExistence type="inferred from homology"/>
<evidence type="ECO:0000256" key="6">
    <source>
        <dbReference type="ARBA" id="ARBA00023139"/>
    </source>
</evidence>
<protein>
    <recommendedName>
        <fullName evidence="10">Palmitoyltransferase</fullName>
        <ecNumber evidence="10">2.3.1.225</ecNumber>
    </recommendedName>
</protein>
<keyword evidence="4 10" id="KW-1133">Transmembrane helix</keyword>
<comment type="domain">
    <text evidence="10">The DHHC domain is required for palmitoyltransferase activity.</text>
</comment>
<dbReference type="Pfam" id="PF01529">
    <property type="entry name" value="DHHC"/>
    <property type="match status" value="1"/>
</dbReference>
<keyword evidence="8 10" id="KW-0012">Acyltransferase</keyword>
<evidence type="ECO:0000259" key="11">
    <source>
        <dbReference type="Pfam" id="PF01529"/>
    </source>
</evidence>
<evidence type="ECO:0000313" key="13">
    <source>
        <dbReference type="Proteomes" id="UP001378960"/>
    </source>
</evidence>
<keyword evidence="7" id="KW-0449">Lipoprotein</keyword>
<dbReference type="PANTHER" id="PTHR12246">
    <property type="entry name" value="PALMITOYLTRANSFERASE ZDHHC16"/>
    <property type="match status" value="1"/>
</dbReference>
<comment type="similarity">
    <text evidence="10">Belongs to the DHHC palmitoyltransferase family.</text>
</comment>
<dbReference type="InterPro" id="IPR039859">
    <property type="entry name" value="PFA4/ZDH16/20/ERF2-like"/>
</dbReference>
<comment type="subcellular location">
    <subcellularLocation>
        <location evidence="1">Membrane</location>
        <topology evidence="1">Multi-pass membrane protein</topology>
    </subcellularLocation>
</comment>
<evidence type="ECO:0000313" key="12">
    <source>
        <dbReference type="EMBL" id="GMM45337.1"/>
    </source>
</evidence>
<evidence type="ECO:0000256" key="2">
    <source>
        <dbReference type="ARBA" id="ARBA00022679"/>
    </source>
</evidence>
<feature type="transmembrane region" description="Helical" evidence="10">
    <location>
        <begin position="180"/>
        <end position="206"/>
    </location>
</feature>